<dbReference type="GO" id="GO:0004222">
    <property type="term" value="F:metalloendopeptidase activity"/>
    <property type="evidence" value="ECO:0007669"/>
    <property type="project" value="UniProtKB-UniRule"/>
</dbReference>
<accession>A0A368GJB5</accession>
<comment type="caution">
    <text evidence="12">The sequence shown here is derived from an EMBL/GenBank/DDBJ whole genome shotgun (WGS) entry which is preliminary data.</text>
</comment>
<keyword evidence="13" id="KW-1185">Reference proteome</keyword>
<feature type="active site" evidence="7">
    <location>
        <position position="299"/>
    </location>
</feature>
<evidence type="ECO:0000313" key="12">
    <source>
        <dbReference type="EMBL" id="RCN44483.1"/>
    </source>
</evidence>
<evidence type="ECO:0000256" key="8">
    <source>
        <dbReference type="PIRSR" id="PIRSR627057-2"/>
    </source>
</evidence>
<feature type="active site" description="Proton donor" evidence="7">
    <location>
        <position position="381"/>
    </location>
</feature>
<evidence type="ECO:0000256" key="6">
    <source>
        <dbReference type="ARBA" id="ARBA00044456"/>
    </source>
</evidence>
<feature type="binding site" evidence="8">
    <location>
        <position position="298"/>
    </location>
    <ligand>
        <name>Zn(2+)</name>
        <dbReference type="ChEBI" id="CHEBI:29105"/>
        <note>catalytic</note>
    </ligand>
</feature>
<proteinExistence type="inferred from homology"/>
<dbReference type="GO" id="GO:0005789">
    <property type="term" value="C:endoplasmic reticulum membrane"/>
    <property type="evidence" value="ECO:0007669"/>
    <property type="project" value="UniProtKB-SubCell"/>
</dbReference>
<dbReference type="CDD" id="cd07343">
    <property type="entry name" value="M48A_Zmpste24p_like"/>
    <property type="match status" value="1"/>
</dbReference>
<dbReference type="Gene3D" id="3.30.2010.10">
    <property type="entry name" value="Metalloproteases ('zincins'), catalytic domain"/>
    <property type="match status" value="1"/>
</dbReference>
<dbReference type="PANTHER" id="PTHR10120">
    <property type="entry name" value="CAAX PRENYL PROTEASE 1"/>
    <property type="match status" value="1"/>
</dbReference>
<comment type="catalytic activity">
    <reaction evidence="6 9">
        <text>Hydrolyzes the peptide bond -P2-(S-farnesyl or geranylgeranyl)C-P1'-P2'-P3'-COOH where P1' and P2' are amino acids with aliphatic side chains and P3' is any C-terminal residue.</text>
        <dbReference type="EC" id="3.4.24.84"/>
    </reaction>
</comment>
<evidence type="ECO:0000313" key="13">
    <source>
        <dbReference type="Proteomes" id="UP000252519"/>
    </source>
</evidence>
<comment type="function">
    <text evidence="9">Proteolytically removes the C-terminal three residues of farnesylated proteins.</text>
</comment>
<keyword evidence="9" id="KW-0256">Endoplasmic reticulum</keyword>
<keyword evidence="4 8" id="KW-0862">Zinc</keyword>
<evidence type="ECO:0000256" key="2">
    <source>
        <dbReference type="ARBA" id="ARBA00022723"/>
    </source>
</evidence>
<keyword evidence="5 9" id="KW-0482">Metalloprotease</keyword>
<evidence type="ECO:0000256" key="3">
    <source>
        <dbReference type="ARBA" id="ARBA00022801"/>
    </source>
</evidence>
<feature type="transmembrane region" description="Helical" evidence="9">
    <location>
        <begin position="171"/>
        <end position="190"/>
    </location>
</feature>
<feature type="domain" description="Peptidase M48" evidence="10">
    <location>
        <begin position="204"/>
        <end position="434"/>
    </location>
</feature>
<keyword evidence="9" id="KW-1133">Transmembrane helix</keyword>
<dbReference type="InterPro" id="IPR027057">
    <property type="entry name" value="CAXX_Prtase_1"/>
</dbReference>
<feature type="domain" description="CAAX prenyl protease 1 N-terminal" evidence="11">
    <location>
        <begin position="27"/>
        <end position="200"/>
    </location>
</feature>
<feature type="binding site" evidence="8">
    <location>
        <position position="377"/>
    </location>
    <ligand>
        <name>Zn(2+)</name>
        <dbReference type="ChEBI" id="CHEBI:29105"/>
        <note>catalytic</note>
    </ligand>
</feature>
<dbReference type="Pfam" id="PF01435">
    <property type="entry name" value="Peptidase_M48"/>
    <property type="match status" value="1"/>
</dbReference>
<comment type="similarity">
    <text evidence="9">Belongs to the peptidase M48A family.</text>
</comment>
<dbReference type="GO" id="GO:0046872">
    <property type="term" value="F:metal ion binding"/>
    <property type="evidence" value="ECO:0007669"/>
    <property type="project" value="UniProtKB-UniRule"/>
</dbReference>
<gene>
    <name evidence="12" type="ORF">ANCCAN_09474</name>
</gene>
<dbReference type="InterPro" id="IPR001915">
    <property type="entry name" value="Peptidase_M48"/>
</dbReference>
<dbReference type="AlphaFoldDB" id="A0A368GJB5"/>
<evidence type="ECO:0000256" key="5">
    <source>
        <dbReference type="ARBA" id="ARBA00023049"/>
    </source>
</evidence>
<dbReference type="InterPro" id="IPR032456">
    <property type="entry name" value="Peptidase_M48_N"/>
</dbReference>
<sequence>MFELLLGVLLCSSWAAFLWRCYLCYRQYLVHRTNEKRPQEVEELITAEEYAKARDYNLDRHKYFFAYELFNQIWTTVLFTSRWLPWLWQISHALPQQSIAFLILKLLLDSAIELPWDMYSNLVVEQKHGFNKQTLSFFLKDRLKQFIVLMICLIVLFAFTEWITVNGGPKFFIYIWLVVSALAFVFLHIFPEYIAPWFDKFVPLPDGELKAAVEKQAASLKFPLTKLLVVIGSKRSAHSNAYMYGFWNNKRIVLFDTLLCSEEKEKVLKACEEASKEVDTSEKARGLTNDEVLAVLGHELGHWYLWHFWIFISLLDLNLLVMLMAFANFYKWKPLYEVFGFSGTPTIIGIILVYTFVLGPYFELAKTVMNATIRRCEYAADRFSANLGYVDQLVGGLKKLGKDNLSLPVDDPLYSMCNHDHPTIPERIEAIKKRQ</sequence>
<dbReference type="Proteomes" id="UP000252519">
    <property type="component" value="Unassembled WGS sequence"/>
</dbReference>
<feature type="transmembrane region" description="Helical" evidence="9">
    <location>
        <begin position="347"/>
        <end position="365"/>
    </location>
</feature>
<dbReference type="GO" id="GO:0071586">
    <property type="term" value="P:CAAX-box protein processing"/>
    <property type="evidence" value="ECO:0007669"/>
    <property type="project" value="UniProtKB-UniRule"/>
</dbReference>
<keyword evidence="2 8" id="KW-0479">Metal-binding</keyword>
<keyword evidence="9" id="KW-0812">Transmembrane</keyword>
<evidence type="ECO:0000256" key="7">
    <source>
        <dbReference type="PIRSR" id="PIRSR627057-1"/>
    </source>
</evidence>
<dbReference type="OrthoDB" id="360839at2759"/>
<comment type="cofactor">
    <cofactor evidence="8 9">
        <name>Zn(2+)</name>
        <dbReference type="ChEBI" id="CHEBI:29105"/>
    </cofactor>
    <text evidence="8 9">Binds 1 zinc ion per subunit.</text>
</comment>
<dbReference type="STRING" id="29170.A0A368GJB5"/>
<name>A0A368GJB5_ANCCA</name>
<dbReference type="EMBL" id="JOJR01000127">
    <property type="protein sequence ID" value="RCN44483.1"/>
    <property type="molecule type" value="Genomic_DNA"/>
</dbReference>
<evidence type="ECO:0000259" key="11">
    <source>
        <dbReference type="Pfam" id="PF16491"/>
    </source>
</evidence>
<feature type="transmembrane region" description="Helical" evidence="9">
    <location>
        <begin position="303"/>
        <end position="327"/>
    </location>
</feature>
<evidence type="ECO:0000259" key="10">
    <source>
        <dbReference type="Pfam" id="PF01435"/>
    </source>
</evidence>
<feature type="binding site" evidence="8">
    <location>
        <position position="302"/>
    </location>
    <ligand>
        <name>Zn(2+)</name>
        <dbReference type="ChEBI" id="CHEBI:29105"/>
        <note>catalytic</note>
    </ligand>
</feature>
<evidence type="ECO:0000256" key="4">
    <source>
        <dbReference type="ARBA" id="ARBA00022833"/>
    </source>
</evidence>
<keyword evidence="3 9" id="KW-0378">Hydrolase</keyword>
<dbReference type="Pfam" id="PF16491">
    <property type="entry name" value="Peptidase_M48_N"/>
    <property type="match status" value="1"/>
</dbReference>
<reference evidence="12 13" key="1">
    <citation type="submission" date="2014-10" db="EMBL/GenBank/DDBJ databases">
        <title>Draft genome of the hookworm Ancylostoma caninum.</title>
        <authorList>
            <person name="Mitreva M."/>
        </authorList>
    </citation>
    <scope>NUCLEOTIDE SEQUENCE [LARGE SCALE GENOMIC DNA]</scope>
    <source>
        <strain evidence="12 13">Baltimore</strain>
    </source>
</reference>
<protein>
    <recommendedName>
        <fullName evidence="9">CAAX prenyl protease</fullName>
        <ecNumber evidence="9">3.4.24.84</ecNumber>
    </recommendedName>
</protein>
<evidence type="ECO:0000256" key="1">
    <source>
        <dbReference type="ARBA" id="ARBA00022670"/>
    </source>
</evidence>
<dbReference type="EC" id="3.4.24.84" evidence="9"/>
<keyword evidence="1 9" id="KW-0645">Protease</keyword>
<feature type="transmembrane region" description="Helical" evidence="9">
    <location>
        <begin position="146"/>
        <end position="165"/>
    </location>
</feature>
<keyword evidence="9" id="KW-0472">Membrane</keyword>
<evidence type="ECO:0000256" key="9">
    <source>
        <dbReference type="RuleBase" id="RU366005"/>
    </source>
</evidence>
<comment type="subcellular location">
    <subcellularLocation>
        <location evidence="9">Endoplasmic reticulum membrane</location>
        <topology evidence="9">Multi-pass membrane protein</topology>
    </subcellularLocation>
</comment>
<comment type="caution">
    <text evidence="9">Lacks conserved residue(s) required for the propagation of feature annotation.</text>
</comment>
<organism evidence="12 13">
    <name type="scientific">Ancylostoma caninum</name>
    <name type="common">Dog hookworm</name>
    <dbReference type="NCBI Taxonomy" id="29170"/>
    <lineage>
        <taxon>Eukaryota</taxon>
        <taxon>Metazoa</taxon>
        <taxon>Ecdysozoa</taxon>
        <taxon>Nematoda</taxon>
        <taxon>Chromadorea</taxon>
        <taxon>Rhabditida</taxon>
        <taxon>Rhabditina</taxon>
        <taxon>Rhabditomorpha</taxon>
        <taxon>Strongyloidea</taxon>
        <taxon>Ancylostomatidae</taxon>
        <taxon>Ancylostomatinae</taxon>
        <taxon>Ancylostoma</taxon>
    </lineage>
</organism>